<dbReference type="AlphaFoldDB" id="Q2NQT2"/>
<dbReference type="InterPro" id="IPR029058">
    <property type="entry name" value="AB_hydrolase_fold"/>
</dbReference>
<dbReference type="EMBL" id="AP008232">
    <property type="protein sequence ID" value="BAE75493.1"/>
    <property type="molecule type" value="Genomic_DNA"/>
</dbReference>
<dbReference type="STRING" id="343509.SG2218"/>
<dbReference type="ESTHER" id="sodgm-q2nqt2">
    <property type="family name" value="Mbeg1-like"/>
</dbReference>
<protein>
    <submittedName>
        <fullName evidence="1">Phospholipase A</fullName>
    </submittedName>
</protein>
<dbReference type="Proteomes" id="UP000001932">
    <property type="component" value="Chromosome"/>
</dbReference>
<reference evidence="1 2" key="1">
    <citation type="journal article" date="2006" name="Genome Res.">
        <title>Massive genome erosion and functional adaptations provide insights into the symbiotic lifestyle of Sodalis glossinidius in the tsetse host.</title>
        <authorList>
            <person name="Toh H."/>
            <person name="Weiss B.L."/>
            <person name="Perkin S.A.H."/>
            <person name="Yamashita A."/>
            <person name="Oshima K."/>
            <person name="Hattori M."/>
            <person name="Aksoy S."/>
        </authorList>
    </citation>
    <scope>NUCLEOTIDE SEQUENCE [LARGE SCALE GENOMIC DNA]</scope>
    <source>
        <strain evidence="2">morsitans</strain>
    </source>
</reference>
<evidence type="ECO:0000313" key="1">
    <source>
        <dbReference type="EMBL" id="BAE75493.1"/>
    </source>
</evidence>
<dbReference type="Gene3D" id="3.40.50.1820">
    <property type="entry name" value="alpha/beta hydrolase"/>
    <property type="match status" value="1"/>
</dbReference>
<dbReference type="Pfam" id="PF26363">
    <property type="entry name" value="Phospholipase-like"/>
    <property type="match status" value="1"/>
</dbReference>
<keyword evidence="2" id="KW-1185">Reference proteome</keyword>
<dbReference type="HOGENOM" id="CLU_062826_0_0_6"/>
<sequence length="315" mass="33985">MAMREDMLRRIFTPGYVPASLTNYQAGGNRAPFAAAERLKTAARASITAADGGAVVQRVMPATSIQGQGGGDYITCGILPQQGDYHLAQVAGDVYAKHSALPPGAFRRFTTDELRRYGFDKRMLRDPSSGFQANFYDNGRQVALAFAGTNDFNDWLTNLRASLGLRDAQYRASVALARQAKRRFGDKVLFTGHSLGGSLAAIAAVATGSLAVTFNPAGVAEKTFSRYGASPVRARWRSGNGSIRCYSGQYDPLYCVQRLLPLLPRVPGHRILLRPPEDAAGNVPLLQTMVSIWRSHGIKNVIAAMARAVKSAAYG</sequence>
<organism evidence="1 2">
    <name type="scientific">Sodalis glossinidius (strain morsitans)</name>
    <dbReference type="NCBI Taxonomy" id="343509"/>
    <lineage>
        <taxon>Bacteria</taxon>
        <taxon>Pseudomonadati</taxon>
        <taxon>Pseudomonadota</taxon>
        <taxon>Gammaproteobacteria</taxon>
        <taxon>Enterobacterales</taxon>
        <taxon>Bruguierivoracaceae</taxon>
        <taxon>Sodalis</taxon>
    </lineage>
</organism>
<dbReference type="GO" id="GO:0006629">
    <property type="term" value="P:lipid metabolic process"/>
    <property type="evidence" value="ECO:0007669"/>
    <property type="project" value="InterPro"/>
</dbReference>
<dbReference type="SUPFAM" id="SSF53474">
    <property type="entry name" value="alpha/beta-Hydrolases"/>
    <property type="match status" value="1"/>
</dbReference>
<proteinExistence type="predicted"/>
<evidence type="ECO:0000313" key="2">
    <source>
        <dbReference type="Proteomes" id="UP000001932"/>
    </source>
</evidence>
<dbReference type="eggNOG" id="COG5153">
    <property type="taxonomic scope" value="Bacteria"/>
</dbReference>
<name>Q2NQT2_SODGM</name>
<accession>Q2NQT2</accession>
<dbReference type="KEGG" id="sgl:SG2218"/>
<gene>
    <name evidence="1" type="ordered locus">SG2218</name>
</gene>